<organism evidence="1 2">
    <name type="scientific">Medicago truncatula</name>
    <name type="common">Barrel medic</name>
    <name type="synonym">Medicago tribuloides</name>
    <dbReference type="NCBI Taxonomy" id="3880"/>
    <lineage>
        <taxon>Eukaryota</taxon>
        <taxon>Viridiplantae</taxon>
        <taxon>Streptophyta</taxon>
        <taxon>Embryophyta</taxon>
        <taxon>Tracheophyta</taxon>
        <taxon>Spermatophyta</taxon>
        <taxon>Magnoliopsida</taxon>
        <taxon>eudicotyledons</taxon>
        <taxon>Gunneridae</taxon>
        <taxon>Pentapetalae</taxon>
        <taxon>rosids</taxon>
        <taxon>fabids</taxon>
        <taxon>Fabales</taxon>
        <taxon>Fabaceae</taxon>
        <taxon>Papilionoideae</taxon>
        <taxon>50 kb inversion clade</taxon>
        <taxon>NPAAA clade</taxon>
        <taxon>Hologalegina</taxon>
        <taxon>IRL clade</taxon>
        <taxon>Trifolieae</taxon>
        <taxon>Medicago</taxon>
    </lineage>
</organism>
<evidence type="ECO:0000313" key="2">
    <source>
        <dbReference type="Proteomes" id="UP000265566"/>
    </source>
</evidence>
<name>A0A396IZX3_MEDTR</name>
<dbReference type="AlphaFoldDB" id="A0A396IZX3"/>
<comment type="caution">
    <text evidence="1">The sequence shown here is derived from an EMBL/GenBank/DDBJ whole genome shotgun (WGS) entry which is preliminary data.</text>
</comment>
<sequence>MPLPIRFVTPCASLNFRKDLLDWSLLRVLDRALTEVFEPSSIFGSKEWRLSFKITTKFESK</sequence>
<dbReference type="Gramene" id="rna19292">
    <property type="protein sequence ID" value="RHN70682.1"/>
    <property type="gene ID" value="gene19292"/>
</dbReference>
<reference evidence="2" key="1">
    <citation type="journal article" date="2018" name="Nat. Plants">
        <title>Whole-genome landscape of Medicago truncatula symbiotic genes.</title>
        <authorList>
            <person name="Pecrix Y."/>
            <person name="Staton S.E."/>
            <person name="Sallet E."/>
            <person name="Lelandais-Briere C."/>
            <person name="Moreau S."/>
            <person name="Carrere S."/>
            <person name="Blein T."/>
            <person name="Jardinaud M.F."/>
            <person name="Latrasse D."/>
            <person name="Zouine M."/>
            <person name="Zahm M."/>
            <person name="Kreplak J."/>
            <person name="Mayjonade B."/>
            <person name="Satge C."/>
            <person name="Perez M."/>
            <person name="Cauet S."/>
            <person name="Marande W."/>
            <person name="Chantry-Darmon C."/>
            <person name="Lopez-Roques C."/>
            <person name="Bouchez O."/>
            <person name="Berard A."/>
            <person name="Debelle F."/>
            <person name="Munos S."/>
            <person name="Bendahmane A."/>
            <person name="Berges H."/>
            <person name="Niebel A."/>
            <person name="Buitink J."/>
            <person name="Frugier F."/>
            <person name="Benhamed M."/>
            <person name="Crespi M."/>
            <person name="Gouzy J."/>
            <person name="Gamas P."/>
        </authorList>
    </citation>
    <scope>NUCLEOTIDE SEQUENCE [LARGE SCALE GENOMIC DNA]</scope>
    <source>
        <strain evidence="2">cv. Jemalong A17</strain>
    </source>
</reference>
<accession>A0A396IZX3</accession>
<proteinExistence type="predicted"/>
<dbReference type="EMBL" id="PSQE01000003">
    <property type="protein sequence ID" value="RHN70682.1"/>
    <property type="molecule type" value="Genomic_DNA"/>
</dbReference>
<evidence type="ECO:0000313" key="1">
    <source>
        <dbReference type="EMBL" id="RHN70682.1"/>
    </source>
</evidence>
<protein>
    <submittedName>
        <fullName evidence="1">Uncharacterized protein</fullName>
    </submittedName>
</protein>
<gene>
    <name evidence="1" type="ORF">MtrunA17_Chr3g0138181</name>
</gene>
<dbReference type="Proteomes" id="UP000265566">
    <property type="component" value="Chromosome 3"/>
</dbReference>